<proteinExistence type="predicted"/>
<evidence type="ECO:0000256" key="11">
    <source>
        <dbReference type="ARBA" id="ARBA00023170"/>
    </source>
</evidence>
<dbReference type="KEGG" id="cvn:111121181"/>
<dbReference type="PRINTS" id="PR00237">
    <property type="entry name" value="GPCRRHODOPSN"/>
</dbReference>
<dbReference type="InterPro" id="IPR000276">
    <property type="entry name" value="GPCR_Rhodpsn"/>
</dbReference>
<evidence type="ECO:0000256" key="9">
    <source>
        <dbReference type="ARBA" id="ARBA00023136"/>
    </source>
</evidence>
<dbReference type="AlphaFoldDB" id="A0A8B8CQG1"/>
<evidence type="ECO:0000313" key="16">
    <source>
        <dbReference type="Proteomes" id="UP000694844"/>
    </source>
</evidence>
<evidence type="ECO:0000259" key="15">
    <source>
        <dbReference type="PROSITE" id="PS50262"/>
    </source>
</evidence>
<feature type="transmembrane region" description="Helical" evidence="14">
    <location>
        <begin position="106"/>
        <end position="125"/>
    </location>
</feature>
<feature type="transmembrane region" description="Helical" evidence="14">
    <location>
        <begin position="247"/>
        <end position="267"/>
    </location>
</feature>
<dbReference type="PRINTS" id="PR01244">
    <property type="entry name" value="PEROPSIN"/>
</dbReference>
<evidence type="ECO:0000256" key="1">
    <source>
        <dbReference type="ARBA" id="ARBA00004141"/>
    </source>
</evidence>
<dbReference type="InterPro" id="IPR017452">
    <property type="entry name" value="GPCR_Rhodpsn_7TM"/>
</dbReference>
<name>A0A8B8CQG1_CRAVI</name>
<dbReference type="PROSITE" id="PS50262">
    <property type="entry name" value="G_PROTEIN_RECEP_F1_2"/>
    <property type="match status" value="1"/>
</dbReference>
<evidence type="ECO:0000256" key="6">
    <source>
        <dbReference type="ARBA" id="ARBA00022989"/>
    </source>
</evidence>
<evidence type="ECO:0000256" key="2">
    <source>
        <dbReference type="ARBA" id="ARBA00022543"/>
    </source>
</evidence>
<evidence type="ECO:0000256" key="13">
    <source>
        <dbReference type="ARBA" id="ARBA00023224"/>
    </source>
</evidence>
<dbReference type="GO" id="GO:0004930">
    <property type="term" value="F:G protein-coupled receptor activity"/>
    <property type="evidence" value="ECO:0007669"/>
    <property type="project" value="UniProtKB-KW"/>
</dbReference>
<keyword evidence="16" id="KW-1185">Reference proteome</keyword>
<keyword evidence="4 14" id="KW-0812">Transmembrane</keyword>
<evidence type="ECO:0000313" key="17">
    <source>
        <dbReference type="RefSeq" id="XP_022318047.1"/>
    </source>
</evidence>
<keyword evidence="8" id="KW-0297">G-protein coupled receptor</keyword>
<dbReference type="GO" id="GO:0016020">
    <property type="term" value="C:membrane"/>
    <property type="evidence" value="ECO:0007669"/>
    <property type="project" value="UniProtKB-SubCell"/>
</dbReference>
<evidence type="ECO:0000256" key="12">
    <source>
        <dbReference type="ARBA" id="ARBA00023180"/>
    </source>
</evidence>
<dbReference type="SUPFAM" id="SSF81321">
    <property type="entry name" value="Family A G protein-coupled receptor-like"/>
    <property type="match status" value="1"/>
</dbReference>
<evidence type="ECO:0000256" key="10">
    <source>
        <dbReference type="ARBA" id="ARBA00023157"/>
    </source>
</evidence>
<keyword evidence="11" id="KW-0675">Receptor</keyword>
<reference evidence="17" key="1">
    <citation type="submission" date="2025-08" db="UniProtKB">
        <authorList>
            <consortium name="RefSeq"/>
        </authorList>
    </citation>
    <scope>IDENTIFICATION</scope>
    <source>
        <tissue evidence="17">Whole sample</tissue>
    </source>
</reference>
<dbReference type="PANTHER" id="PTHR24240">
    <property type="entry name" value="OPSIN"/>
    <property type="match status" value="1"/>
</dbReference>
<keyword evidence="3" id="KW-0716">Sensory transduction</keyword>
<dbReference type="InterPro" id="IPR027430">
    <property type="entry name" value="Retinal_BS"/>
</dbReference>
<feature type="transmembrane region" description="Helical" evidence="14">
    <location>
        <begin position="69"/>
        <end position="94"/>
    </location>
</feature>
<feature type="transmembrane region" description="Helical" evidence="14">
    <location>
        <begin position="192"/>
        <end position="214"/>
    </location>
</feature>
<dbReference type="GeneID" id="111121181"/>
<keyword evidence="6 14" id="KW-1133">Transmembrane helix</keyword>
<feature type="transmembrane region" description="Helical" evidence="14">
    <location>
        <begin position="146"/>
        <end position="164"/>
    </location>
</feature>
<keyword evidence="13" id="KW-0807">Transducer</keyword>
<keyword evidence="2" id="KW-0600">Photoreceptor protein</keyword>
<protein>
    <submittedName>
        <fullName evidence="17">Visual pigment-like receptor peropsin</fullName>
    </submittedName>
</protein>
<accession>A0A8B8CQG1</accession>
<sequence>MDYLNITRNNVTTDTIADLSLVKPVLSTLQGNILAIYLTAVGFLSLMGNGLTIVVICRFPKLRTAANIFIANLAAADLGITVLTFPLSVISHFYNGWPFGLDICRWYGFNCMLFGLGSIAFLTAISCDRYLVTCRHELYCKFSKRHYFIVSVLLWTNCMIWAAAPFMGWGCYGYDATGVLCTISWTRNGKGAFASFIYAVSVVCFIVPCLVITVSYRKTYQFIKAVGAGGSQENIEWTHQKQITKMCVVAVILFLVAWLPFTIYFLVISIQEVHTLPALFHVVPAVFAKSSTCYNPVIYAIVNKRFRIAIQRTILCEKNVNDLDCMPLRRVR</sequence>
<evidence type="ECO:0000256" key="7">
    <source>
        <dbReference type="ARBA" id="ARBA00022991"/>
    </source>
</evidence>
<evidence type="ECO:0000256" key="5">
    <source>
        <dbReference type="ARBA" id="ARBA00022925"/>
    </source>
</evidence>
<dbReference type="GO" id="GO:0007602">
    <property type="term" value="P:phototransduction"/>
    <property type="evidence" value="ECO:0007669"/>
    <property type="project" value="UniProtKB-KW"/>
</dbReference>
<keyword evidence="10" id="KW-1015">Disulfide bond</keyword>
<dbReference type="GO" id="GO:0009881">
    <property type="term" value="F:photoreceptor activity"/>
    <property type="evidence" value="ECO:0007669"/>
    <property type="project" value="UniProtKB-KW"/>
</dbReference>
<evidence type="ECO:0000256" key="8">
    <source>
        <dbReference type="ARBA" id="ARBA00023040"/>
    </source>
</evidence>
<keyword evidence="9 14" id="KW-0472">Membrane</keyword>
<evidence type="ECO:0000256" key="3">
    <source>
        <dbReference type="ARBA" id="ARBA00022606"/>
    </source>
</evidence>
<dbReference type="InterPro" id="IPR002962">
    <property type="entry name" value="Peropsin"/>
</dbReference>
<dbReference type="GO" id="GO:0007601">
    <property type="term" value="P:visual perception"/>
    <property type="evidence" value="ECO:0007669"/>
    <property type="project" value="InterPro"/>
</dbReference>
<feature type="transmembrane region" description="Helical" evidence="14">
    <location>
        <begin position="34"/>
        <end position="57"/>
    </location>
</feature>
<dbReference type="PROSITE" id="PS00238">
    <property type="entry name" value="OPSIN"/>
    <property type="match status" value="1"/>
</dbReference>
<gene>
    <name evidence="17" type="primary">LOC111121181</name>
</gene>
<evidence type="ECO:0000256" key="14">
    <source>
        <dbReference type="SAM" id="Phobius"/>
    </source>
</evidence>
<evidence type="ECO:0000256" key="4">
    <source>
        <dbReference type="ARBA" id="ARBA00022692"/>
    </source>
</evidence>
<dbReference type="Pfam" id="PF00001">
    <property type="entry name" value="7tm_1"/>
    <property type="match status" value="1"/>
</dbReference>
<keyword evidence="5" id="KW-0681">Retinal protein</keyword>
<dbReference type="Proteomes" id="UP000694844">
    <property type="component" value="Chromosome 2"/>
</dbReference>
<feature type="domain" description="G-protein coupled receptors family 1 profile" evidence="15">
    <location>
        <begin position="48"/>
        <end position="299"/>
    </location>
</feature>
<feature type="transmembrane region" description="Helical" evidence="14">
    <location>
        <begin position="279"/>
        <end position="302"/>
    </location>
</feature>
<comment type="subcellular location">
    <subcellularLocation>
        <location evidence="1">Membrane</location>
        <topology evidence="1">Multi-pass membrane protein</topology>
    </subcellularLocation>
</comment>
<keyword evidence="12" id="KW-0325">Glycoprotein</keyword>
<organism evidence="16 17">
    <name type="scientific">Crassostrea virginica</name>
    <name type="common">Eastern oyster</name>
    <dbReference type="NCBI Taxonomy" id="6565"/>
    <lineage>
        <taxon>Eukaryota</taxon>
        <taxon>Metazoa</taxon>
        <taxon>Spiralia</taxon>
        <taxon>Lophotrochozoa</taxon>
        <taxon>Mollusca</taxon>
        <taxon>Bivalvia</taxon>
        <taxon>Autobranchia</taxon>
        <taxon>Pteriomorphia</taxon>
        <taxon>Ostreida</taxon>
        <taxon>Ostreoidea</taxon>
        <taxon>Ostreidae</taxon>
        <taxon>Crassostrea</taxon>
    </lineage>
</organism>
<keyword evidence="7" id="KW-0157">Chromophore</keyword>
<dbReference type="OrthoDB" id="2105199at2759"/>
<dbReference type="Gene3D" id="1.20.1070.10">
    <property type="entry name" value="Rhodopsin 7-helix transmembrane proteins"/>
    <property type="match status" value="1"/>
</dbReference>
<dbReference type="RefSeq" id="XP_022318047.1">
    <property type="nucleotide sequence ID" value="XM_022462339.1"/>
</dbReference>
<dbReference type="InterPro" id="IPR050125">
    <property type="entry name" value="GPCR_opsins"/>
</dbReference>